<geneLocation type="plasmid" evidence="2">
    <name>Plasmid1 dna</name>
</geneLocation>
<organism evidence="1 2">
    <name type="scientific">Tolypothrix tenuis PCC 7101</name>
    <dbReference type="NCBI Taxonomy" id="231146"/>
    <lineage>
        <taxon>Bacteria</taxon>
        <taxon>Bacillati</taxon>
        <taxon>Cyanobacteriota</taxon>
        <taxon>Cyanophyceae</taxon>
        <taxon>Nostocales</taxon>
        <taxon>Tolypothrichaceae</taxon>
        <taxon>Tolypothrix</taxon>
    </lineage>
</organism>
<dbReference type="EMBL" id="AP018249">
    <property type="protein sequence ID" value="BAZ02975.1"/>
    <property type="molecule type" value="Genomic_DNA"/>
</dbReference>
<evidence type="ECO:0000313" key="1">
    <source>
        <dbReference type="EMBL" id="BAZ02975.1"/>
    </source>
</evidence>
<accession>A0A1Z4NBB4</accession>
<proteinExistence type="predicted"/>
<reference evidence="1 2" key="1">
    <citation type="submission" date="2017-06" db="EMBL/GenBank/DDBJ databases">
        <title>Genome sequencing of cyanobaciteial culture collection at National Institute for Environmental Studies (NIES).</title>
        <authorList>
            <person name="Hirose Y."/>
            <person name="Shimura Y."/>
            <person name="Fujisawa T."/>
            <person name="Nakamura Y."/>
            <person name="Kawachi M."/>
        </authorList>
    </citation>
    <scope>NUCLEOTIDE SEQUENCE [LARGE SCALE GENOMIC DNA]</scope>
    <source>
        <strain evidence="1 2">NIES-37</strain>
        <plasmid evidence="2">Plasmid1 dna</plasmid>
    </source>
</reference>
<gene>
    <name evidence="1" type="ORF">NIES37_69880</name>
</gene>
<protein>
    <submittedName>
        <fullName evidence="1">Mobilization protein</fullName>
    </submittedName>
</protein>
<sequence length="148" mass="17048">MSITNSKIDSWLMTTCNNTVKLKKPMTNALIMQKRSLRIDIRLTPKEYEKAQQMASENNLTISELFRSKTLKNQLPRRVTKVAGQTYWELGKIGNNLNQITKAINTSVLMGEPIVVNRTLLEQLRDMVKQVRREITEIDLISDLQDEA</sequence>
<dbReference type="InterPro" id="IPR053842">
    <property type="entry name" value="NikA-like"/>
</dbReference>
<dbReference type="AlphaFoldDB" id="A0A1Z4NBB4"/>
<dbReference type="Proteomes" id="UP000218785">
    <property type="component" value="Plasmid plasmid1"/>
</dbReference>
<keyword evidence="2" id="KW-1185">Reference proteome</keyword>
<dbReference type="KEGG" id="ttq:NIES37_69880"/>
<evidence type="ECO:0000313" key="2">
    <source>
        <dbReference type="Proteomes" id="UP000218785"/>
    </source>
</evidence>
<dbReference type="Pfam" id="PF21983">
    <property type="entry name" value="NikA-like"/>
    <property type="match status" value="1"/>
</dbReference>
<name>A0A1Z4NBB4_9CYAN</name>
<dbReference type="RefSeq" id="WP_321206716.1">
    <property type="nucleotide sequence ID" value="NZ_CAWNJS010000002.1"/>
</dbReference>
<keyword evidence="1" id="KW-0614">Plasmid</keyword>